<name>Q6F7A0_ACIAD</name>
<dbReference type="Gene3D" id="3.90.1200.10">
    <property type="match status" value="1"/>
</dbReference>
<dbReference type="SUPFAM" id="SSF56112">
    <property type="entry name" value="Protein kinase-like (PK-like)"/>
    <property type="match status" value="1"/>
</dbReference>
<accession>Q6F7A0</accession>
<evidence type="ECO:0000256" key="8">
    <source>
        <dbReference type="HAMAP-Rule" id="MF_00301"/>
    </source>
</evidence>
<dbReference type="KEGG" id="aci:ACIAD3403"/>
<dbReference type="InterPro" id="IPR050249">
    <property type="entry name" value="Pseudomonas-type_ThrB"/>
</dbReference>
<dbReference type="HOGENOM" id="CLU_053300_0_0_6"/>
<gene>
    <name evidence="8" type="primary">thrB</name>
    <name evidence="10" type="ordered locus">ACIAD3403</name>
</gene>
<dbReference type="eggNOG" id="COG2334">
    <property type="taxonomic scope" value="Bacteria"/>
</dbReference>
<dbReference type="PANTHER" id="PTHR21064">
    <property type="entry name" value="AMINOGLYCOSIDE PHOSPHOTRANSFERASE DOMAIN-CONTAINING PROTEIN-RELATED"/>
    <property type="match status" value="1"/>
</dbReference>
<keyword evidence="2 8" id="KW-0808">Transferase</keyword>
<dbReference type="EC" id="2.7.1.39" evidence="8"/>
<protein>
    <recommendedName>
        <fullName evidence="8">Homoserine kinase</fullName>
        <shortName evidence="8">HK</shortName>
        <shortName evidence="8">HSK</shortName>
        <ecNumber evidence="8">2.7.1.39</ecNumber>
    </recommendedName>
</protein>
<keyword evidence="1 8" id="KW-0028">Amino-acid biosynthesis</keyword>
<keyword evidence="4 8" id="KW-0547">Nucleotide-binding</keyword>
<evidence type="ECO:0000256" key="4">
    <source>
        <dbReference type="ARBA" id="ARBA00022741"/>
    </source>
</evidence>
<dbReference type="InterPro" id="IPR002575">
    <property type="entry name" value="Aminoglycoside_PTrfase"/>
</dbReference>
<dbReference type="Gene3D" id="3.30.200.20">
    <property type="entry name" value="Phosphorylase Kinase, domain 1"/>
    <property type="match status" value="1"/>
</dbReference>
<keyword evidence="3 8" id="KW-0791">Threonine biosynthesis</keyword>
<dbReference type="Pfam" id="PF01636">
    <property type="entry name" value="APH"/>
    <property type="match status" value="1"/>
</dbReference>
<evidence type="ECO:0000256" key="6">
    <source>
        <dbReference type="ARBA" id="ARBA00022840"/>
    </source>
</evidence>
<evidence type="ECO:0000259" key="9">
    <source>
        <dbReference type="Pfam" id="PF01636"/>
    </source>
</evidence>
<keyword evidence="6 8" id="KW-0067">ATP-binding</keyword>
<dbReference type="HAMAP" id="MF_00301">
    <property type="entry name" value="Homoser_kinase_2"/>
    <property type="match status" value="1"/>
</dbReference>
<sequence length="332" mass="37787">MLGYSIKLIFVSRRFYMSVYTPLSLQEVQAFALPYGLEVIDLIPIQGGIENTNYFLVANNQQQYVLTVFEELDEQGASELPPVLQHLGQAHVPVAVPLNYEGKFIHRIAQKPAQIAPRIAGEHPIPSNIAQVKSIAAAQASLHLALQNYSLARSNSRNHQFWTAVGESLKPVMSTEDLNLLNQVYVQFNQLREQHPDLPCGWIHSDMFRDNTLFVGDELEGILDFSELNQDDFLFDIAISINDFCTEYPEAYLDHDKLQAFVDAYQSVRSLTQDEHTCLPIYLAMAACRFWLMRLQVAQRNAQEGRIGDDIMQKNPLEMRNMLVDRLQAMAK</sequence>
<dbReference type="UniPathway" id="UPA00050">
    <property type="reaction ID" value="UER00064"/>
</dbReference>
<dbReference type="InterPro" id="IPR005280">
    <property type="entry name" value="Homoserine_kinase_II"/>
</dbReference>
<evidence type="ECO:0000313" key="11">
    <source>
        <dbReference type="Proteomes" id="UP000000430"/>
    </source>
</evidence>
<comment type="similarity">
    <text evidence="7 8">Belongs to the pseudomonas-type ThrB family.</text>
</comment>
<comment type="catalytic activity">
    <reaction evidence="8">
        <text>L-homoserine + ATP = O-phospho-L-homoserine + ADP + H(+)</text>
        <dbReference type="Rhea" id="RHEA:13985"/>
        <dbReference type="ChEBI" id="CHEBI:15378"/>
        <dbReference type="ChEBI" id="CHEBI:30616"/>
        <dbReference type="ChEBI" id="CHEBI:57476"/>
        <dbReference type="ChEBI" id="CHEBI:57590"/>
        <dbReference type="ChEBI" id="CHEBI:456216"/>
        <dbReference type="EC" id="2.7.1.39"/>
    </reaction>
</comment>
<evidence type="ECO:0000256" key="3">
    <source>
        <dbReference type="ARBA" id="ARBA00022697"/>
    </source>
</evidence>
<dbReference type="CDD" id="cd05153">
    <property type="entry name" value="HomoserineK_II"/>
    <property type="match status" value="1"/>
</dbReference>
<dbReference type="AlphaFoldDB" id="Q6F7A0"/>
<dbReference type="GO" id="GO:0005524">
    <property type="term" value="F:ATP binding"/>
    <property type="evidence" value="ECO:0007669"/>
    <property type="project" value="UniProtKB-KW"/>
</dbReference>
<evidence type="ECO:0000256" key="2">
    <source>
        <dbReference type="ARBA" id="ARBA00022679"/>
    </source>
</evidence>
<evidence type="ECO:0000313" key="10">
    <source>
        <dbReference type="EMBL" id="CAG70065.1"/>
    </source>
</evidence>
<dbReference type="InterPro" id="IPR011009">
    <property type="entry name" value="Kinase-like_dom_sf"/>
</dbReference>
<proteinExistence type="inferred from homology"/>
<feature type="domain" description="Aminoglycoside phosphotransferase" evidence="9">
    <location>
        <begin position="42"/>
        <end position="268"/>
    </location>
</feature>
<evidence type="ECO:0000256" key="1">
    <source>
        <dbReference type="ARBA" id="ARBA00022605"/>
    </source>
</evidence>
<dbReference type="NCBIfam" id="NF003558">
    <property type="entry name" value="PRK05231.1"/>
    <property type="match status" value="1"/>
</dbReference>
<evidence type="ECO:0000256" key="7">
    <source>
        <dbReference type="ARBA" id="ARBA00038240"/>
    </source>
</evidence>
<dbReference type="EMBL" id="CR543861">
    <property type="protein sequence ID" value="CAG70065.1"/>
    <property type="molecule type" value="Genomic_DNA"/>
</dbReference>
<dbReference type="STRING" id="202950.GCA_001485005_02241"/>
<comment type="pathway">
    <text evidence="8">Amino-acid biosynthesis; L-threonine biosynthesis; L-threonine from L-aspartate: step 4/5.</text>
</comment>
<dbReference type="GO" id="GO:0004413">
    <property type="term" value="F:homoserine kinase activity"/>
    <property type="evidence" value="ECO:0007669"/>
    <property type="project" value="UniProtKB-UniRule"/>
</dbReference>
<dbReference type="PANTHER" id="PTHR21064:SF6">
    <property type="entry name" value="AMINOGLYCOSIDE PHOSPHOTRANSFERASE DOMAIN-CONTAINING PROTEIN"/>
    <property type="match status" value="1"/>
</dbReference>
<reference evidence="10 11" key="1">
    <citation type="journal article" date="2004" name="Nucleic Acids Res.">
        <title>Unique features revealed by the genome sequence of Acinetobacter sp. ADP1, a versatile and naturally transformation competent bacterium.</title>
        <authorList>
            <person name="Barbe V."/>
            <person name="Vallenet D."/>
            <person name="Fonknechten N."/>
            <person name="Kreimeyer A."/>
            <person name="Oztas S."/>
            <person name="Labarre L."/>
            <person name="Cruveiller S."/>
            <person name="Robert C."/>
            <person name="Duprat S."/>
            <person name="Wincker P."/>
            <person name="Ornston L.N."/>
            <person name="Weissenbach J."/>
            <person name="Marliere P."/>
            <person name="Cohen G.N."/>
            <person name="Medigue C."/>
        </authorList>
    </citation>
    <scope>NUCLEOTIDE SEQUENCE [LARGE SCALE GENOMIC DNA]</scope>
    <source>
        <strain evidence="11">ATCC 33305 / BD413 / ADP1</strain>
    </source>
</reference>
<dbReference type="Proteomes" id="UP000000430">
    <property type="component" value="Chromosome"/>
</dbReference>
<keyword evidence="5 8" id="KW-0418">Kinase</keyword>
<dbReference type="GO" id="GO:0009088">
    <property type="term" value="P:threonine biosynthetic process"/>
    <property type="evidence" value="ECO:0007669"/>
    <property type="project" value="UniProtKB-UniRule"/>
</dbReference>
<evidence type="ECO:0000256" key="5">
    <source>
        <dbReference type="ARBA" id="ARBA00022777"/>
    </source>
</evidence>
<organism evidence="10 11">
    <name type="scientific">Acinetobacter baylyi (strain ATCC 33305 / BD413 / ADP1)</name>
    <dbReference type="NCBI Taxonomy" id="62977"/>
    <lineage>
        <taxon>Bacteria</taxon>
        <taxon>Pseudomonadati</taxon>
        <taxon>Pseudomonadota</taxon>
        <taxon>Gammaproteobacteria</taxon>
        <taxon>Moraxellales</taxon>
        <taxon>Moraxellaceae</taxon>
        <taxon>Acinetobacter</taxon>
    </lineage>
</organism>